<dbReference type="InterPro" id="IPR013325">
    <property type="entry name" value="RNA_pol_sigma_r2"/>
</dbReference>
<name>A0A081PKN0_9SPHI</name>
<dbReference type="OrthoDB" id="9150024at2"/>
<keyword evidence="3" id="KW-0731">Sigma factor</keyword>
<comment type="caution">
    <text evidence="7">The sequence shown here is derived from an EMBL/GenBank/DDBJ whole genome shotgun (WGS) entry which is preliminary data.</text>
</comment>
<dbReference type="Proteomes" id="UP000028007">
    <property type="component" value="Unassembled WGS sequence"/>
</dbReference>
<dbReference type="Gene3D" id="1.10.10.10">
    <property type="entry name" value="Winged helix-like DNA-binding domain superfamily/Winged helix DNA-binding domain"/>
    <property type="match status" value="1"/>
</dbReference>
<evidence type="ECO:0000313" key="7">
    <source>
        <dbReference type="EMBL" id="KEQ31253.1"/>
    </source>
</evidence>
<proteinExistence type="inferred from homology"/>
<dbReference type="EMBL" id="JNFF01000019">
    <property type="protein sequence ID" value="KEQ31253.1"/>
    <property type="molecule type" value="Genomic_DNA"/>
</dbReference>
<keyword evidence="8" id="KW-1185">Reference proteome</keyword>
<keyword evidence="4" id="KW-0804">Transcription</keyword>
<sequence>MNGEKIIKENLPEPRQEDHQRRAYTDLIKKYSKQLFDFGYRFCPDEDIVKDCIQQLYLDLWNRRFDISENSTIKSYLFKAIRNRVLREKNKWFKEELLEEDYGFVLDFAIDSKLITDTANLELAQKVRKAIQTLPARQREIIYLKFFEDLDIQQISSIMNINKQSAHNLLQKAYSSLRADWSVLFLLFATTLQLYRS</sequence>
<feature type="domain" description="RNA polymerase sigma-70 region 2" evidence="5">
    <location>
        <begin position="27"/>
        <end position="88"/>
    </location>
</feature>
<dbReference type="CDD" id="cd06171">
    <property type="entry name" value="Sigma70_r4"/>
    <property type="match status" value="1"/>
</dbReference>
<evidence type="ECO:0000256" key="2">
    <source>
        <dbReference type="ARBA" id="ARBA00023015"/>
    </source>
</evidence>
<evidence type="ECO:0000256" key="1">
    <source>
        <dbReference type="ARBA" id="ARBA00010641"/>
    </source>
</evidence>
<evidence type="ECO:0008006" key="9">
    <source>
        <dbReference type="Google" id="ProtNLM"/>
    </source>
</evidence>
<accession>A0A081PKN0</accession>
<evidence type="ECO:0000259" key="5">
    <source>
        <dbReference type="Pfam" id="PF04542"/>
    </source>
</evidence>
<dbReference type="Gene3D" id="1.10.1740.10">
    <property type="match status" value="1"/>
</dbReference>
<dbReference type="PANTHER" id="PTHR43133:SF46">
    <property type="entry name" value="RNA POLYMERASE SIGMA-70 FACTOR ECF SUBFAMILY"/>
    <property type="match status" value="1"/>
</dbReference>
<dbReference type="SUPFAM" id="SSF88946">
    <property type="entry name" value="Sigma2 domain of RNA polymerase sigma factors"/>
    <property type="match status" value="1"/>
</dbReference>
<dbReference type="PANTHER" id="PTHR43133">
    <property type="entry name" value="RNA POLYMERASE ECF-TYPE SIGMA FACTO"/>
    <property type="match status" value="1"/>
</dbReference>
<dbReference type="InterPro" id="IPR014284">
    <property type="entry name" value="RNA_pol_sigma-70_dom"/>
</dbReference>
<dbReference type="InterPro" id="IPR013324">
    <property type="entry name" value="RNA_pol_sigma_r3/r4-like"/>
</dbReference>
<dbReference type="InterPro" id="IPR007627">
    <property type="entry name" value="RNA_pol_sigma70_r2"/>
</dbReference>
<dbReference type="InterPro" id="IPR036388">
    <property type="entry name" value="WH-like_DNA-bd_sf"/>
</dbReference>
<dbReference type="RefSeq" id="WP_051759608.1">
    <property type="nucleotide sequence ID" value="NZ_JNFF01000019.1"/>
</dbReference>
<dbReference type="NCBIfam" id="TIGR02937">
    <property type="entry name" value="sigma70-ECF"/>
    <property type="match status" value="1"/>
</dbReference>
<dbReference type="Pfam" id="PF04542">
    <property type="entry name" value="Sigma70_r2"/>
    <property type="match status" value="1"/>
</dbReference>
<dbReference type="eggNOG" id="COG1595">
    <property type="taxonomic scope" value="Bacteria"/>
</dbReference>
<dbReference type="SUPFAM" id="SSF88659">
    <property type="entry name" value="Sigma3 and sigma4 domains of RNA polymerase sigma factors"/>
    <property type="match status" value="1"/>
</dbReference>
<feature type="domain" description="RNA polymerase sigma factor 70 region 4 type 2" evidence="6">
    <location>
        <begin position="125"/>
        <end position="175"/>
    </location>
</feature>
<organism evidence="7 8">
    <name type="scientific">Pedobacter antarcticus 4BY</name>
    <dbReference type="NCBI Taxonomy" id="1358423"/>
    <lineage>
        <taxon>Bacteria</taxon>
        <taxon>Pseudomonadati</taxon>
        <taxon>Bacteroidota</taxon>
        <taxon>Sphingobacteriia</taxon>
        <taxon>Sphingobacteriales</taxon>
        <taxon>Sphingobacteriaceae</taxon>
        <taxon>Pedobacter</taxon>
    </lineage>
</organism>
<reference evidence="7 8" key="1">
    <citation type="journal article" date="1992" name="Int. J. Syst. Bacteriol.">
        <title>Sphingobacterium antarcticus sp. nov. a Psychrotrophic Bacterium from the Soils of Schirmacher Oasis, Antarctica.</title>
        <authorList>
            <person name="Shivaji S."/>
            <person name="Ray M.K."/>
            <person name="Rao N.S."/>
            <person name="Saiserr L."/>
            <person name="Jagannadham M.V."/>
            <person name="Kumar G.S."/>
            <person name="Reddy G."/>
            <person name="Bhargava P.M."/>
        </authorList>
    </citation>
    <scope>NUCLEOTIDE SEQUENCE [LARGE SCALE GENOMIC DNA]</scope>
    <source>
        <strain evidence="7 8">4BY</strain>
    </source>
</reference>
<evidence type="ECO:0000256" key="3">
    <source>
        <dbReference type="ARBA" id="ARBA00023082"/>
    </source>
</evidence>
<dbReference type="Pfam" id="PF08281">
    <property type="entry name" value="Sigma70_r4_2"/>
    <property type="match status" value="1"/>
</dbReference>
<evidence type="ECO:0000313" key="8">
    <source>
        <dbReference type="Proteomes" id="UP000028007"/>
    </source>
</evidence>
<protein>
    <recommendedName>
        <fullName evidence="9">RNA polymerase subunit sigma-24</fullName>
    </recommendedName>
</protein>
<dbReference type="InterPro" id="IPR039425">
    <property type="entry name" value="RNA_pol_sigma-70-like"/>
</dbReference>
<dbReference type="InterPro" id="IPR013249">
    <property type="entry name" value="RNA_pol_sigma70_r4_t2"/>
</dbReference>
<comment type="similarity">
    <text evidence="1">Belongs to the sigma-70 factor family. ECF subfamily.</text>
</comment>
<keyword evidence="2" id="KW-0805">Transcription regulation</keyword>
<gene>
    <name evidence="7" type="ORF">N180_03125</name>
</gene>
<dbReference type="GO" id="GO:0016987">
    <property type="term" value="F:sigma factor activity"/>
    <property type="evidence" value="ECO:0007669"/>
    <property type="project" value="UniProtKB-KW"/>
</dbReference>
<evidence type="ECO:0000256" key="4">
    <source>
        <dbReference type="ARBA" id="ARBA00023163"/>
    </source>
</evidence>
<dbReference type="GO" id="GO:0006352">
    <property type="term" value="P:DNA-templated transcription initiation"/>
    <property type="evidence" value="ECO:0007669"/>
    <property type="project" value="InterPro"/>
</dbReference>
<evidence type="ECO:0000259" key="6">
    <source>
        <dbReference type="Pfam" id="PF08281"/>
    </source>
</evidence>
<dbReference type="GO" id="GO:0003677">
    <property type="term" value="F:DNA binding"/>
    <property type="evidence" value="ECO:0007669"/>
    <property type="project" value="InterPro"/>
</dbReference>
<dbReference type="AlphaFoldDB" id="A0A081PKN0"/>